<evidence type="ECO:0000313" key="3">
    <source>
        <dbReference type="Proteomes" id="UP000730481"/>
    </source>
</evidence>
<dbReference type="AlphaFoldDB" id="A0A9P5AQN1"/>
<feature type="compositionally biased region" description="Polar residues" evidence="1">
    <location>
        <begin position="1"/>
        <end position="12"/>
    </location>
</feature>
<accession>A0A9P5AQN1</accession>
<protein>
    <submittedName>
        <fullName evidence="2">Uncharacterized protein</fullName>
    </submittedName>
</protein>
<feature type="region of interest" description="Disordered" evidence="1">
    <location>
        <begin position="1"/>
        <end position="32"/>
    </location>
</feature>
<name>A0A9P5AQN1_9HYPO</name>
<proteinExistence type="predicted"/>
<dbReference type="Proteomes" id="UP000730481">
    <property type="component" value="Unassembled WGS sequence"/>
</dbReference>
<reference evidence="2" key="1">
    <citation type="journal article" date="2017" name="Mycologia">
        <title>Fusarium algeriense, sp. nov., a novel toxigenic crown rot pathogen of durum wheat from Algeria is nested in the Fusarium burgessii species complex.</title>
        <authorList>
            <person name="Laraba I."/>
            <person name="Keddad A."/>
            <person name="Boureghda H."/>
            <person name="Abdallah N."/>
            <person name="Vaughan M.M."/>
            <person name="Proctor R.H."/>
            <person name="Busman M."/>
            <person name="O'Donnell K."/>
        </authorList>
    </citation>
    <scope>NUCLEOTIDE SEQUENCE</scope>
    <source>
        <strain evidence="2">NRRL 25174</strain>
    </source>
</reference>
<gene>
    <name evidence="2" type="ORF">FBEOM_3043</name>
</gene>
<keyword evidence="3" id="KW-1185">Reference proteome</keyword>
<evidence type="ECO:0000313" key="2">
    <source>
        <dbReference type="EMBL" id="KAF4342953.1"/>
    </source>
</evidence>
<sequence length="165" mass="18917">MSPTPKTQTGSPRRQRLKQNRNPEAGMRNRQKGLFKKTHTWYRYYGGDVLIFIKRPDGRLRGYESRPGLLPEFAKLSGRYTKHNSPRRKIAIFKGKHSYHLQLHFIELLKLLKFAGSLFPTISRVKPSVIYTNILPTLNAAITTITIAITKEIPEGLIVSVKANF</sequence>
<dbReference type="EMBL" id="PVQB02000112">
    <property type="protein sequence ID" value="KAF4342953.1"/>
    <property type="molecule type" value="Genomic_DNA"/>
</dbReference>
<dbReference type="OrthoDB" id="5106303at2759"/>
<comment type="caution">
    <text evidence="2">The sequence shown here is derived from an EMBL/GenBank/DDBJ whole genome shotgun (WGS) entry which is preliminary data.</text>
</comment>
<evidence type="ECO:0000256" key="1">
    <source>
        <dbReference type="SAM" id="MobiDB-lite"/>
    </source>
</evidence>
<organism evidence="2 3">
    <name type="scientific">Fusarium beomiforme</name>
    <dbReference type="NCBI Taxonomy" id="44412"/>
    <lineage>
        <taxon>Eukaryota</taxon>
        <taxon>Fungi</taxon>
        <taxon>Dikarya</taxon>
        <taxon>Ascomycota</taxon>
        <taxon>Pezizomycotina</taxon>
        <taxon>Sordariomycetes</taxon>
        <taxon>Hypocreomycetidae</taxon>
        <taxon>Hypocreales</taxon>
        <taxon>Nectriaceae</taxon>
        <taxon>Fusarium</taxon>
        <taxon>Fusarium burgessii species complex</taxon>
    </lineage>
</organism>
<reference evidence="2" key="2">
    <citation type="submission" date="2020-02" db="EMBL/GenBank/DDBJ databases">
        <title>Identification and distribution of gene clusters putatively required for synthesis of sphingolipid metabolism inhibitors in phylogenetically diverse species of the filamentous fungus Fusarium.</title>
        <authorList>
            <person name="Kim H.-S."/>
            <person name="Busman M."/>
            <person name="Brown D.W."/>
            <person name="Divon H."/>
            <person name="Uhlig S."/>
            <person name="Proctor R.H."/>
        </authorList>
    </citation>
    <scope>NUCLEOTIDE SEQUENCE</scope>
    <source>
        <strain evidence="2">NRRL 25174</strain>
    </source>
</reference>